<name>A0A1G2LNX8_9BACT</name>
<sequence length="725" mass="82962">MKLVIVESPTKAKTISRFLNRDFKVESSYGHVRDLPKSKLGVDIKNDFEPQYVIPDEAQKRITNLKKTAKKAKEIILATDEDREGEAIAWHLTQALELNVNAKQTPNVERIVFHEITKKAITEALQKPRGIDMNLVDAQQARRVLDRLVGYELSPFLWQKIKRGLSAGRVQSAAVRLIAEREEEIKKFKSEEYWTIAALLLKRETRKAKREINENKFEALLTKKDDKTIPKLGIKSKAEADNILKDLQKAEYKVSNVQKNEVKRTPPPPFTTSTLQQEANNRFRFSAKQTMRIAQQLYEGINFAGEQTGLITYMRTDSVSLSFESMICAKTTIEKKFGKAYALETPRIYKTKSKQAQEAHEAIRPAMPEKSPDDLKKYLDPQQYKLYKLIWQRMIASQMREAIFDATAADISAIPLNSQRINYTFRANGSVIKFDGFLKIYEGKISAKENILPELSKEEKLELEKLLPSQKFTQPPARYSEAALIKALEENGIGRPSTYAPTISTIQDRGYAEKDENRKLFPTEIGIVVNNLLVEHFPKIVDIKFTAAMEEDLDEIAEGKIKWRPVVKNFYGPFKENLIKKTKEVQKEDLLQKLGRECPECGAEMVIKFGKFGKFYACGRYPDCKHTEATEEEQKTQKENEGEICEKCGAPMAVKRGKYGMFLGCSNYPECKNVKKIQRSIGVKCPKCADGDIIERKTKRGKLFYGCSKWPKCDFTSWKKPLPNN</sequence>
<feature type="region of interest" description="Interaction with DNA" evidence="10">
    <location>
        <begin position="166"/>
        <end position="171"/>
    </location>
</feature>
<dbReference type="PROSITE" id="PS00396">
    <property type="entry name" value="TOPO_IA_1"/>
    <property type="match status" value="1"/>
</dbReference>
<dbReference type="EC" id="5.6.2.1" evidence="10"/>
<dbReference type="InterPro" id="IPR023406">
    <property type="entry name" value="Topo_IA_AS"/>
</dbReference>
<dbReference type="InterPro" id="IPR034149">
    <property type="entry name" value="TOPRIM_TopoI"/>
</dbReference>
<keyword evidence="5" id="KW-0862">Zinc</keyword>
<feature type="site" description="Interaction with DNA" evidence="10">
    <location>
        <position position="143"/>
    </location>
</feature>
<dbReference type="AlphaFoldDB" id="A0A1G2LNX8"/>
<dbReference type="InterPro" id="IPR023405">
    <property type="entry name" value="Topo_IA_core_domain"/>
</dbReference>
<dbReference type="InterPro" id="IPR013824">
    <property type="entry name" value="Topo_IA_cen_sub1"/>
</dbReference>
<feature type="site" description="Interaction with DNA" evidence="10">
    <location>
        <position position="142"/>
    </location>
</feature>
<comment type="function">
    <text evidence="10">Releases the supercoiling and torsional tension of DNA, which is introduced during the DNA replication and transcription, by transiently cleaving and rejoining one strand of the DNA duplex. Introduces a single-strand break via transesterification at a target site in duplex DNA. The scissile phosphodiester is attacked by the catalytic tyrosine of the enzyme, resulting in the formation of a DNA-(5'-phosphotyrosyl)-enzyme intermediate and the expulsion of a 3'-OH DNA strand. The free DNA strand then undergoes passage around the unbroken strand, thus removing DNA supercoils. Finally, in the religation step, the DNA 3'-OH attacks the covalent intermediate to expel the active-site tyrosine and restore the DNA phosphodiester backbone.</text>
</comment>
<dbReference type="SMART" id="SM00493">
    <property type="entry name" value="TOPRIM"/>
    <property type="match status" value="1"/>
</dbReference>
<keyword evidence="4" id="KW-0863">Zinc-finger</keyword>
<dbReference type="Gene3D" id="3.40.50.140">
    <property type="match status" value="1"/>
</dbReference>
<feature type="site" description="Interaction with DNA" evidence="10">
    <location>
        <position position="151"/>
    </location>
</feature>
<evidence type="ECO:0000256" key="9">
    <source>
        <dbReference type="ARBA" id="ARBA00023235"/>
    </source>
</evidence>
<evidence type="ECO:0000256" key="4">
    <source>
        <dbReference type="ARBA" id="ARBA00022771"/>
    </source>
</evidence>
<feature type="site" description="Interaction with DNA" evidence="10">
    <location>
        <position position="315"/>
    </location>
</feature>
<dbReference type="Pfam" id="PF01131">
    <property type="entry name" value="Topoisom_bac"/>
    <property type="match status" value="1"/>
</dbReference>
<evidence type="ECO:0000259" key="11">
    <source>
        <dbReference type="PROSITE" id="PS50880"/>
    </source>
</evidence>
<dbReference type="InterPro" id="IPR003602">
    <property type="entry name" value="Topo_IA_DNA-bd_dom"/>
</dbReference>
<dbReference type="Gene3D" id="2.70.20.10">
    <property type="entry name" value="Topoisomerase I, domain 3"/>
    <property type="match status" value="1"/>
</dbReference>
<dbReference type="InterPro" id="IPR006171">
    <property type="entry name" value="TOPRIM_dom"/>
</dbReference>
<dbReference type="InterPro" id="IPR013498">
    <property type="entry name" value="Topo_IA_Znf"/>
</dbReference>
<protein>
    <recommendedName>
        <fullName evidence="10">DNA topoisomerase 1</fullName>
        <ecNumber evidence="10">5.6.2.1</ecNumber>
    </recommendedName>
    <alternativeName>
        <fullName evidence="10">DNA topoisomerase I</fullName>
    </alternativeName>
</protein>
<evidence type="ECO:0000256" key="3">
    <source>
        <dbReference type="ARBA" id="ARBA00022723"/>
    </source>
</evidence>
<evidence type="ECO:0000313" key="14">
    <source>
        <dbReference type="Proteomes" id="UP000178302"/>
    </source>
</evidence>
<evidence type="ECO:0000256" key="6">
    <source>
        <dbReference type="ARBA" id="ARBA00022842"/>
    </source>
</evidence>
<dbReference type="InterPro" id="IPR000380">
    <property type="entry name" value="Topo_IA"/>
</dbReference>
<dbReference type="Gene3D" id="1.10.290.10">
    <property type="entry name" value="Topoisomerase I, domain 4"/>
    <property type="match status" value="1"/>
</dbReference>
<dbReference type="PROSITE" id="PS52039">
    <property type="entry name" value="TOPO_IA_2"/>
    <property type="match status" value="1"/>
</dbReference>
<dbReference type="Gene3D" id="1.10.460.10">
    <property type="entry name" value="Topoisomerase I, domain 2"/>
    <property type="match status" value="1"/>
</dbReference>
<proteinExistence type="inferred from homology"/>
<dbReference type="PRINTS" id="PR00417">
    <property type="entry name" value="PRTPISMRASEI"/>
</dbReference>
<comment type="similarity">
    <text evidence="2 10">Belongs to the type IA topoisomerase family.</text>
</comment>
<dbReference type="InterPro" id="IPR013825">
    <property type="entry name" value="Topo_IA_cen_sub2"/>
</dbReference>
<evidence type="ECO:0000256" key="7">
    <source>
        <dbReference type="ARBA" id="ARBA00023029"/>
    </source>
</evidence>
<evidence type="ECO:0000313" key="13">
    <source>
        <dbReference type="EMBL" id="OHA13330.1"/>
    </source>
</evidence>
<dbReference type="SMART" id="SM00436">
    <property type="entry name" value="TOP1Bc"/>
    <property type="match status" value="1"/>
</dbReference>
<dbReference type="GO" id="GO:0003677">
    <property type="term" value="F:DNA binding"/>
    <property type="evidence" value="ECO:0007669"/>
    <property type="project" value="UniProtKB-KW"/>
</dbReference>
<dbReference type="SUPFAM" id="SSF57783">
    <property type="entry name" value="Zinc beta-ribbon"/>
    <property type="match status" value="2"/>
</dbReference>
<dbReference type="InterPro" id="IPR003601">
    <property type="entry name" value="Topo_IA_2"/>
</dbReference>
<keyword evidence="3" id="KW-0479">Metal-binding</keyword>
<dbReference type="Pfam" id="PF01396">
    <property type="entry name" value="Zn_ribbon_Top1"/>
    <property type="match status" value="3"/>
</dbReference>
<dbReference type="PANTHER" id="PTHR42785">
    <property type="entry name" value="DNA TOPOISOMERASE, TYPE IA, CORE"/>
    <property type="match status" value="1"/>
</dbReference>
<feature type="site" description="Interaction with DNA" evidence="10">
    <location>
        <position position="158"/>
    </location>
</feature>
<dbReference type="Proteomes" id="UP000178302">
    <property type="component" value="Unassembled WGS sequence"/>
</dbReference>
<dbReference type="Pfam" id="PF01751">
    <property type="entry name" value="Toprim"/>
    <property type="match status" value="1"/>
</dbReference>
<evidence type="ECO:0000259" key="12">
    <source>
        <dbReference type="PROSITE" id="PS52039"/>
    </source>
</evidence>
<dbReference type="PROSITE" id="PS50880">
    <property type="entry name" value="TOPRIM"/>
    <property type="match status" value="1"/>
</dbReference>
<feature type="site" description="Interaction with DNA" evidence="10">
    <location>
        <position position="146"/>
    </location>
</feature>
<dbReference type="InterPro" id="IPR005733">
    <property type="entry name" value="TopoI_bac-type"/>
</dbReference>
<feature type="domain" description="Toprim" evidence="11">
    <location>
        <begin position="1"/>
        <end position="116"/>
    </location>
</feature>
<feature type="site" description="Interaction with DNA" evidence="10">
    <location>
        <position position="31"/>
    </location>
</feature>
<accession>A0A1G2LNX8</accession>
<comment type="caution">
    <text evidence="13">The sequence shown here is derived from an EMBL/GenBank/DDBJ whole genome shotgun (WGS) entry which is preliminary data.</text>
</comment>
<dbReference type="CDD" id="cd00186">
    <property type="entry name" value="TOP1Ac"/>
    <property type="match status" value="1"/>
</dbReference>
<keyword evidence="8 10" id="KW-0238">DNA-binding</keyword>
<dbReference type="InterPro" id="IPR028612">
    <property type="entry name" value="Topoisom_1_IA"/>
</dbReference>
<evidence type="ECO:0000256" key="8">
    <source>
        <dbReference type="ARBA" id="ARBA00023125"/>
    </source>
</evidence>
<comment type="subunit">
    <text evidence="10">Monomer.</text>
</comment>
<feature type="active site" description="O-(5'-phospho-DNA)-tyrosine intermediate" evidence="10">
    <location>
        <position position="313"/>
    </location>
</feature>
<evidence type="ECO:0000256" key="5">
    <source>
        <dbReference type="ARBA" id="ARBA00022833"/>
    </source>
</evidence>
<keyword evidence="9 10" id="KW-0413">Isomerase</keyword>
<feature type="domain" description="Topo IA-type catalytic" evidence="12">
    <location>
        <begin position="132"/>
        <end position="579"/>
    </location>
</feature>
<dbReference type="InterPro" id="IPR013497">
    <property type="entry name" value="Topo_IA_cen"/>
</dbReference>
<dbReference type="HAMAP" id="MF_00952">
    <property type="entry name" value="Topoisom_1_prok"/>
    <property type="match status" value="1"/>
</dbReference>
<reference evidence="13 14" key="1">
    <citation type="journal article" date="2016" name="Nat. Commun.">
        <title>Thousands of microbial genomes shed light on interconnected biogeochemical processes in an aquifer system.</title>
        <authorList>
            <person name="Anantharaman K."/>
            <person name="Brown C.T."/>
            <person name="Hug L.A."/>
            <person name="Sharon I."/>
            <person name="Castelle C.J."/>
            <person name="Probst A.J."/>
            <person name="Thomas B.C."/>
            <person name="Singh A."/>
            <person name="Wilkins M.J."/>
            <person name="Karaoz U."/>
            <person name="Brodie E.L."/>
            <person name="Williams K.H."/>
            <person name="Hubbard S.S."/>
            <person name="Banfield J.F."/>
        </authorList>
    </citation>
    <scope>NUCLEOTIDE SEQUENCE [LARGE SCALE GENOMIC DNA]</scope>
</reference>
<evidence type="ECO:0000256" key="2">
    <source>
        <dbReference type="ARBA" id="ARBA00009446"/>
    </source>
</evidence>
<keyword evidence="7 10" id="KW-0799">Topoisomerase</keyword>
<dbReference type="SUPFAM" id="SSF56712">
    <property type="entry name" value="Prokaryotic type I DNA topoisomerase"/>
    <property type="match status" value="1"/>
</dbReference>
<dbReference type="GO" id="GO:0008270">
    <property type="term" value="F:zinc ion binding"/>
    <property type="evidence" value="ECO:0007669"/>
    <property type="project" value="UniProtKB-KW"/>
</dbReference>
<dbReference type="CDD" id="cd03363">
    <property type="entry name" value="TOPRIM_TopoIA_TopoI"/>
    <property type="match status" value="1"/>
</dbReference>
<dbReference type="GO" id="GO:0006265">
    <property type="term" value="P:DNA topological change"/>
    <property type="evidence" value="ECO:0007669"/>
    <property type="project" value="UniProtKB-UniRule"/>
</dbReference>
<evidence type="ECO:0000256" key="1">
    <source>
        <dbReference type="ARBA" id="ARBA00000213"/>
    </source>
</evidence>
<dbReference type="GO" id="GO:0003917">
    <property type="term" value="F:DNA topoisomerase type I (single strand cut, ATP-independent) activity"/>
    <property type="evidence" value="ECO:0007669"/>
    <property type="project" value="UniProtKB-UniRule"/>
</dbReference>
<feature type="site" description="Interaction with DNA" evidence="10">
    <location>
        <position position="509"/>
    </location>
</feature>
<dbReference type="GO" id="GO:0005694">
    <property type="term" value="C:chromosome"/>
    <property type="evidence" value="ECO:0007669"/>
    <property type="project" value="InterPro"/>
</dbReference>
<gene>
    <name evidence="10" type="primary">topA</name>
    <name evidence="13" type="ORF">A2909_00415</name>
</gene>
<dbReference type="Gene3D" id="3.30.65.10">
    <property type="entry name" value="Bacterial Topoisomerase I, domain 1"/>
    <property type="match status" value="2"/>
</dbReference>
<comment type="catalytic activity">
    <reaction evidence="1 10">
        <text>ATP-independent breakage of single-stranded DNA, followed by passage and rejoining.</text>
        <dbReference type="EC" id="5.6.2.1"/>
    </reaction>
</comment>
<dbReference type="SMART" id="SM00437">
    <property type="entry name" value="TOP1Ac"/>
    <property type="match status" value="1"/>
</dbReference>
<organism evidence="13 14">
    <name type="scientific">Candidatus Tagabacteria bacterium RIFCSPLOWO2_01_FULL_39_11</name>
    <dbReference type="NCBI Taxonomy" id="1802295"/>
    <lineage>
        <taxon>Bacteria</taxon>
        <taxon>Candidatus Tagaibacteriota</taxon>
    </lineage>
</organism>
<keyword evidence="6" id="KW-0460">Magnesium</keyword>
<dbReference type="InterPro" id="IPR013826">
    <property type="entry name" value="Topo_IA_cen_sub3"/>
</dbReference>
<dbReference type="PANTHER" id="PTHR42785:SF1">
    <property type="entry name" value="DNA TOPOISOMERASE"/>
    <property type="match status" value="1"/>
</dbReference>
<evidence type="ECO:0000256" key="10">
    <source>
        <dbReference type="HAMAP-Rule" id="MF_00952"/>
    </source>
</evidence>
<dbReference type="EMBL" id="MHQZ01000037">
    <property type="protein sequence ID" value="OHA13330.1"/>
    <property type="molecule type" value="Genomic_DNA"/>
</dbReference>
<dbReference type="NCBIfam" id="TIGR01051">
    <property type="entry name" value="topA_bact"/>
    <property type="match status" value="1"/>
</dbReference>